<evidence type="ECO:0000313" key="2">
    <source>
        <dbReference type="EMBL" id="MFC4729578.1"/>
    </source>
</evidence>
<dbReference type="EMBL" id="JBHSGG010000047">
    <property type="protein sequence ID" value="MFC4729578.1"/>
    <property type="molecule type" value="Genomic_DNA"/>
</dbReference>
<dbReference type="Proteomes" id="UP001595892">
    <property type="component" value="Unassembled WGS sequence"/>
</dbReference>
<feature type="transmembrane region" description="Helical" evidence="1">
    <location>
        <begin position="32"/>
        <end position="55"/>
    </location>
</feature>
<keyword evidence="1" id="KW-0472">Membrane</keyword>
<sequence length="215" mass="23577">MTPFVVLLALAAIAALLAIVLAAGRRRGFGRALRLLFALAFLVLALGLALLAVGVRGYFGLDDREVASLAIAQRGPQHFEVTLTEADGRRRSFELRGDEWQLDARVVRWQLPAQLAGVPPLYRLERLSGRYRDVAQEREAPRSVHALGSDGLVDLAALARQYPRWLPFVDARWGSGAYLPMHDGARYLVRINPRGGLVAMPADAETEALLDASGW</sequence>
<gene>
    <name evidence="2" type="ORF">ACFO3Q_15515</name>
</gene>
<reference evidence="3" key="1">
    <citation type="journal article" date="2019" name="Int. J. Syst. Evol. Microbiol.">
        <title>The Global Catalogue of Microorganisms (GCM) 10K type strain sequencing project: providing services to taxonomists for standard genome sequencing and annotation.</title>
        <authorList>
            <consortium name="The Broad Institute Genomics Platform"/>
            <consortium name="The Broad Institute Genome Sequencing Center for Infectious Disease"/>
            <person name="Wu L."/>
            <person name="Ma J."/>
        </authorList>
    </citation>
    <scope>NUCLEOTIDE SEQUENCE [LARGE SCALE GENOMIC DNA]</scope>
    <source>
        <strain evidence="3">CGMCC 1.13574</strain>
    </source>
</reference>
<comment type="caution">
    <text evidence="2">The sequence shown here is derived from an EMBL/GenBank/DDBJ whole genome shotgun (WGS) entry which is preliminary data.</text>
</comment>
<keyword evidence="1" id="KW-1133">Transmembrane helix</keyword>
<name>A0ABV9NRE0_9GAMM</name>
<keyword evidence="1" id="KW-0812">Transmembrane</keyword>
<organism evidence="2 3">
    <name type="scientific">Coralloluteibacterium thermophilum</name>
    <dbReference type="NCBI Taxonomy" id="2707049"/>
    <lineage>
        <taxon>Bacteria</taxon>
        <taxon>Pseudomonadati</taxon>
        <taxon>Pseudomonadota</taxon>
        <taxon>Gammaproteobacteria</taxon>
        <taxon>Lysobacterales</taxon>
        <taxon>Lysobacteraceae</taxon>
        <taxon>Coralloluteibacterium</taxon>
    </lineage>
</organism>
<evidence type="ECO:0000256" key="1">
    <source>
        <dbReference type="SAM" id="Phobius"/>
    </source>
</evidence>
<evidence type="ECO:0000313" key="3">
    <source>
        <dbReference type="Proteomes" id="UP001595892"/>
    </source>
</evidence>
<keyword evidence="3" id="KW-1185">Reference proteome</keyword>
<accession>A0ABV9NRE0</accession>
<evidence type="ECO:0008006" key="4">
    <source>
        <dbReference type="Google" id="ProtNLM"/>
    </source>
</evidence>
<proteinExistence type="predicted"/>
<protein>
    <recommendedName>
        <fullName evidence="4">Multidrug transporter</fullName>
    </recommendedName>
</protein>
<dbReference type="RefSeq" id="WP_377005604.1">
    <property type="nucleotide sequence ID" value="NZ_JBHSGG010000047.1"/>
</dbReference>